<sequence>MVVVNQLRRYREEVDDLCVVDKILCSLTLKFDYVVCSIGESKIFDSMTIEQLEGSLRAHEEKIKRIKYEPLEQLLKTQASFKGFEGEISYKRNGQWQGRGSRGGRERGRSYINKFINEDKNHQSFRGRGCDQRGGRGRGAYQASPLKVQKELDYY</sequence>
<evidence type="ECO:0000313" key="2">
    <source>
        <dbReference type="Proteomes" id="UP000824120"/>
    </source>
</evidence>
<reference evidence="1 2" key="1">
    <citation type="submission" date="2020-09" db="EMBL/GenBank/DDBJ databases">
        <title>De no assembly of potato wild relative species, Solanum commersonii.</title>
        <authorList>
            <person name="Cho K."/>
        </authorList>
    </citation>
    <scope>NUCLEOTIDE SEQUENCE [LARGE SCALE GENOMIC DNA]</scope>
    <source>
        <strain evidence="1">LZ3.2</strain>
        <tissue evidence="1">Leaf</tissue>
    </source>
</reference>
<dbReference type="OrthoDB" id="1742098at2759"/>
<evidence type="ECO:0000313" key="1">
    <source>
        <dbReference type="EMBL" id="KAG5596131.1"/>
    </source>
</evidence>
<dbReference type="Proteomes" id="UP000824120">
    <property type="component" value="Chromosome 7"/>
</dbReference>
<dbReference type="AlphaFoldDB" id="A0A9J5Y635"/>
<keyword evidence="2" id="KW-1185">Reference proteome</keyword>
<comment type="caution">
    <text evidence="1">The sequence shown here is derived from an EMBL/GenBank/DDBJ whole genome shotgun (WGS) entry which is preliminary data.</text>
</comment>
<dbReference type="EMBL" id="JACXVP010000007">
    <property type="protein sequence ID" value="KAG5596131.1"/>
    <property type="molecule type" value="Genomic_DNA"/>
</dbReference>
<organism evidence="1 2">
    <name type="scientific">Solanum commersonii</name>
    <name type="common">Commerson's wild potato</name>
    <name type="synonym">Commerson's nightshade</name>
    <dbReference type="NCBI Taxonomy" id="4109"/>
    <lineage>
        <taxon>Eukaryota</taxon>
        <taxon>Viridiplantae</taxon>
        <taxon>Streptophyta</taxon>
        <taxon>Embryophyta</taxon>
        <taxon>Tracheophyta</taxon>
        <taxon>Spermatophyta</taxon>
        <taxon>Magnoliopsida</taxon>
        <taxon>eudicotyledons</taxon>
        <taxon>Gunneridae</taxon>
        <taxon>Pentapetalae</taxon>
        <taxon>asterids</taxon>
        <taxon>lamiids</taxon>
        <taxon>Solanales</taxon>
        <taxon>Solanaceae</taxon>
        <taxon>Solanoideae</taxon>
        <taxon>Solaneae</taxon>
        <taxon>Solanum</taxon>
    </lineage>
</organism>
<accession>A0A9J5Y635</accession>
<gene>
    <name evidence="1" type="ORF">H5410_037363</name>
</gene>
<name>A0A9J5Y635_SOLCO</name>
<protein>
    <submittedName>
        <fullName evidence="1">Uncharacterized protein</fullName>
    </submittedName>
</protein>
<proteinExistence type="predicted"/>